<dbReference type="PROSITE" id="PS50119">
    <property type="entry name" value="ZF_BBOX"/>
    <property type="match status" value="1"/>
</dbReference>
<accession>A0AAW2UCX2</accession>
<dbReference type="CDD" id="cd19821">
    <property type="entry name" value="Bbox1_BBX-like"/>
    <property type="match status" value="1"/>
</dbReference>
<dbReference type="InterPro" id="IPR000315">
    <property type="entry name" value="Znf_B-box"/>
</dbReference>
<evidence type="ECO:0000313" key="7">
    <source>
        <dbReference type="EMBL" id="KAL0414958.1"/>
    </source>
</evidence>
<feature type="region of interest" description="Disordered" evidence="5">
    <location>
        <begin position="86"/>
        <end position="130"/>
    </location>
</feature>
<comment type="caution">
    <text evidence="7">The sequence shown here is derived from an EMBL/GenBank/DDBJ whole genome shotgun (WGS) entry which is preliminary data.</text>
</comment>
<dbReference type="SMART" id="SM00336">
    <property type="entry name" value="BBOX"/>
    <property type="match status" value="1"/>
</dbReference>
<feature type="domain" description="B box-type" evidence="6">
    <location>
        <begin position="1"/>
        <end position="47"/>
    </location>
</feature>
<feature type="compositionally biased region" description="Low complexity" evidence="5">
    <location>
        <begin position="88"/>
        <end position="102"/>
    </location>
</feature>
<dbReference type="PANTHER" id="PTHR31717">
    <property type="entry name" value="ZINC FINGER PROTEIN CONSTANS-LIKE 10"/>
    <property type="match status" value="1"/>
</dbReference>
<dbReference type="EMBL" id="JACGWN010000012">
    <property type="protein sequence ID" value="KAL0414958.1"/>
    <property type="molecule type" value="Genomic_DNA"/>
</dbReference>
<sequence>MKVRLCELCNAQATLFCPSDDAFLCSTCDARVHHANFLVARHLRKSLCSNCNSFTGDGISGLGFHPLPATSCPSCPPPPSAQDHLDLDSLSSSSNSSVCISSTTKDCSSGRRDCGGVDSSSTATTGKKSEQQRVEYLKAEGILGNWCRKLGVGVRGEVAVGVACRIVRAVCVDGWEWRRVLPFRVWVAASMWLGLRASGEKSWEVLKRLEEISGVPAKIIGAAEGRLERGLRGGGGGRRRRRVEALEEGWAEC</sequence>
<dbReference type="Pfam" id="PF00643">
    <property type="entry name" value="zf-B_box"/>
    <property type="match status" value="1"/>
</dbReference>
<name>A0AAW2UCX2_9LAMI</name>
<dbReference type="GO" id="GO:0008270">
    <property type="term" value="F:zinc ion binding"/>
    <property type="evidence" value="ECO:0007669"/>
    <property type="project" value="UniProtKB-KW"/>
</dbReference>
<keyword evidence="2 4" id="KW-0863">Zinc-finger</keyword>
<evidence type="ECO:0000256" key="5">
    <source>
        <dbReference type="SAM" id="MobiDB-lite"/>
    </source>
</evidence>
<dbReference type="PANTHER" id="PTHR31717:SF81">
    <property type="entry name" value="B-BOX ZINC FINGER PROTEIN 32-LIKE"/>
    <property type="match status" value="1"/>
</dbReference>
<evidence type="ECO:0000256" key="3">
    <source>
        <dbReference type="ARBA" id="ARBA00022833"/>
    </source>
</evidence>
<dbReference type="InterPro" id="IPR049808">
    <property type="entry name" value="CONSTANS-like_Bbox1"/>
</dbReference>
<keyword evidence="3" id="KW-0862">Zinc</keyword>
<reference evidence="7" key="2">
    <citation type="journal article" date="2024" name="Plant">
        <title>Genomic evolution and insights into agronomic trait innovations of Sesamum species.</title>
        <authorList>
            <person name="Miao H."/>
            <person name="Wang L."/>
            <person name="Qu L."/>
            <person name="Liu H."/>
            <person name="Sun Y."/>
            <person name="Le M."/>
            <person name="Wang Q."/>
            <person name="Wei S."/>
            <person name="Zheng Y."/>
            <person name="Lin W."/>
            <person name="Duan Y."/>
            <person name="Cao H."/>
            <person name="Xiong S."/>
            <person name="Wang X."/>
            <person name="Wei L."/>
            <person name="Li C."/>
            <person name="Ma Q."/>
            <person name="Ju M."/>
            <person name="Zhao R."/>
            <person name="Li G."/>
            <person name="Mu C."/>
            <person name="Tian Q."/>
            <person name="Mei H."/>
            <person name="Zhang T."/>
            <person name="Gao T."/>
            <person name="Zhang H."/>
        </authorList>
    </citation>
    <scope>NUCLEOTIDE SEQUENCE</scope>
    <source>
        <strain evidence="7">KEN1</strain>
    </source>
</reference>
<reference evidence="7" key="1">
    <citation type="submission" date="2020-06" db="EMBL/GenBank/DDBJ databases">
        <authorList>
            <person name="Li T."/>
            <person name="Hu X."/>
            <person name="Zhang T."/>
            <person name="Song X."/>
            <person name="Zhang H."/>
            <person name="Dai N."/>
            <person name="Sheng W."/>
            <person name="Hou X."/>
            <person name="Wei L."/>
        </authorList>
    </citation>
    <scope>NUCLEOTIDE SEQUENCE</scope>
    <source>
        <strain evidence="7">KEN1</strain>
        <tissue evidence="7">Leaf</tissue>
    </source>
</reference>
<protein>
    <recommendedName>
        <fullName evidence="6">B box-type domain-containing protein</fullName>
    </recommendedName>
</protein>
<keyword evidence="1" id="KW-0479">Metal-binding</keyword>
<evidence type="ECO:0000256" key="4">
    <source>
        <dbReference type="PROSITE-ProRule" id="PRU00024"/>
    </source>
</evidence>
<proteinExistence type="predicted"/>
<evidence type="ECO:0000259" key="6">
    <source>
        <dbReference type="PROSITE" id="PS50119"/>
    </source>
</evidence>
<organism evidence="7">
    <name type="scientific">Sesamum latifolium</name>
    <dbReference type="NCBI Taxonomy" id="2727402"/>
    <lineage>
        <taxon>Eukaryota</taxon>
        <taxon>Viridiplantae</taxon>
        <taxon>Streptophyta</taxon>
        <taxon>Embryophyta</taxon>
        <taxon>Tracheophyta</taxon>
        <taxon>Spermatophyta</taxon>
        <taxon>Magnoliopsida</taxon>
        <taxon>eudicotyledons</taxon>
        <taxon>Gunneridae</taxon>
        <taxon>Pentapetalae</taxon>
        <taxon>asterids</taxon>
        <taxon>lamiids</taxon>
        <taxon>Lamiales</taxon>
        <taxon>Pedaliaceae</taxon>
        <taxon>Sesamum</taxon>
    </lineage>
</organism>
<evidence type="ECO:0000256" key="1">
    <source>
        <dbReference type="ARBA" id="ARBA00022723"/>
    </source>
</evidence>
<evidence type="ECO:0000256" key="2">
    <source>
        <dbReference type="ARBA" id="ARBA00022771"/>
    </source>
</evidence>
<gene>
    <name evidence="7" type="ORF">Slati_3327700</name>
</gene>
<dbReference type="AlphaFoldDB" id="A0AAW2UCX2"/>